<dbReference type="EMBL" id="JAEKMH010000001">
    <property type="protein sequence ID" value="MBJ3783363.1"/>
    <property type="molecule type" value="Genomic_DNA"/>
</dbReference>
<keyword evidence="2" id="KW-0479">Metal-binding</keyword>
<dbReference type="Pfam" id="PF04828">
    <property type="entry name" value="GFA"/>
    <property type="match status" value="1"/>
</dbReference>
<name>A0A934MIV2_9HYPH</name>
<proteinExistence type="inferred from homology"/>
<keyword evidence="6" id="KW-1185">Reference proteome</keyword>
<comment type="similarity">
    <text evidence="1">Belongs to the Gfa family.</text>
</comment>
<dbReference type="PROSITE" id="PS51891">
    <property type="entry name" value="CENP_V_GFA"/>
    <property type="match status" value="1"/>
</dbReference>
<dbReference type="GO" id="GO:0016846">
    <property type="term" value="F:carbon-sulfur lyase activity"/>
    <property type="evidence" value="ECO:0007669"/>
    <property type="project" value="InterPro"/>
</dbReference>
<organism evidence="5 6">
    <name type="scientific">Devosia sediminis</name>
    <dbReference type="NCBI Taxonomy" id="2798801"/>
    <lineage>
        <taxon>Bacteria</taxon>
        <taxon>Pseudomonadati</taxon>
        <taxon>Pseudomonadota</taxon>
        <taxon>Alphaproteobacteria</taxon>
        <taxon>Hyphomicrobiales</taxon>
        <taxon>Devosiaceae</taxon>
        <taxon>Devosia</taxon>
    </lineage>
</organism>
<dbReference type="InterPro" id="IPR052355">
    <property type="entry name" value="CENP-V-like"/>
</dbReference>
<reference evidence="5" key="1">
    <citation type="submission" date="2020-12" db="EMBL/GenBank/DDBJ databases">
        <title>Devosia sp. MSA67 isolated from Mo River.</title>
        <authorList>
            <person name="Ma F."/>
            <person name="Zi Z."/>
        </authorList>
    </citation>
    <scope>NUCLEOTIDE SEQUENCE</scope>
    <source>
        <strain evidence="5">MSA67</strain>
    </source>
</reference>
<accession>A0A934MIV2</accession>
<dbReference type="Gene3D" id="2.170.150.70">
    <property type="match status" value="1"/>
</dbReference>
<comment type="caution">
    <text evidence="5">The sequence shown here is derived from an EMBL/GenBank/DDBJ whole genome shotgun (WGS) entry which is preliminary data.</text>
</comment>
<evidence type="ECO:0000313" key="6">
    <source>
        <dbReference type="Proteomes" id="UP000602124"/>
    </source>
</evidence>
<dbReference type="PANTHER" id="PTHR28620:SF1">
    <property type="entry name" value="CENP-V_GFA DOMAIN-CONTAINING PROTEIN"/>
    <property type="match status" value="1"/>
</dbReference>
<dbReference type="AlphaFoldDB" id="A0A934MIV2"/>
<evidence type="ECO:0000313" key="5">
    <source>
        <dbReference type="EMBL" id="MBJ3783363.1"/>
    </source>
</evidence>
<dbReference type="Proteomes" id="UP000602124">
    <property type="component" value="Unassembled WGS sequence"/>
</dbReference>
<feature type="domain" description="CENP-V/GFA" evidence="4">
    <location>
        <begin position="3"/>
        <end position="128"/>
    </location>
</feature>
<sequence length="133" mass="14831">MTVIASCHCGNTRIALPEHPRKATRCNCTFCQRTGAVWAYYAIRDIKVLQAADQRNYSTDPKVGSHHFCGTCGMHTWGESIDWSAIYNDDGTPRGGEDAPIPEMTSCQVNLNLVDDLDWSLIEIEPLDGRNGW</sequence>
<dbReference type="RefSeq" id="WP_198874603.1">
    <property type="nucleotide sequence ID" value="NZ_JAEKMH010000001.1"/>
</dbReference>
<evidence type="ECO:0000256" key="1">
    <source>
        <dbReference type="ARBA" id="ARBA00005495"/>
    </source>
</evidence>
<dbReference type="SUPFAM" id="SSF51316">
    <property type="entry name" value="Mss4-like"/>
    <property type="match status" value="1"/>
</dbReference>
<dbReference type="PANTHER" id="PTHR28620">
    <property type="entry name" value="CENTROMERE PROTEIN V"/>
    <property type="match status" value="1"/>
</dbReference>
<gene>
    <name evidence="5" type="ORF">JEQ47_01405</name>
</gene>
<protein>
    <recommendedName>
        <fullName evidence="4">CENP-V/GFA domain-containing protein</fullName>
    </recommendedName>
</protein>
<keyword evidence="3" id="KW-0862">Zinc</keyword>
<dbReference type="InterPro" id="IPR006913">
    <property type="entry name" value="CENP-V/GFA"/>
</dbReference>
<dbReference type="InterPro" id="IPR011057">
    <property type="entry name" value="Mss4-like_sf"/>
</dbReference>
<evidence type="ECO:0000259" key="4">
    <source>
        <dbReference type="PROSITE" id="PS51891"/>
    </source>
</evidence>
<evidence type="ECO:0000256" key="2">
    <source>
        <dbReference type="ARBA" id="ARBA00022723"/>
    </source>
</evidence>
<evidence type="ECO:0000256" key="3">
    <source>
        <dbReference type="ARBA" id="ARBA00022833"/>
    </source>
</evidence>
<dbReference type="GO" id="GO:0046872">
    <property type="term" value="F:metal ion binding"/>
    <property type="evidence" value="ECO:0007669"/>
    <property type="project" value="UniProtKB-KW"/>
</dbReference>